<reference evidence="3" key="1">
    <citation type="submission" date="2025-08" db="UniProtKB">
        <authorList>
            <consortium name="RefSeq"/>
        </authorList>
    </citation>
    <scope>IDENTIFICATION</scope>
</reference>
<evidence type="ECO:0000256" key="1">
    <source>
        <dbReference type="SAM" id="MobiDB-lite"/>
    </source>
</evidence>
<organism evidence="2 3">
    <name type="scientific">Cephus cinctus</name>
    <name type="common">Wheat stem sawfly</name>
    <dbReference type="NCBI Taxonomy" id="211228"/>
    <lineage>
        <taxon>Eukaryota</taxon>
        <taxon>Metazoa</taxon>
        <taxon>Ecdysozoa</taxon>
        <taxon>Arthropoda</taxon>
        <taxon>Hexapoda</taxon>
        <taxon>Insecta</taxon>
        <taxon>Pterygota</taxon>
        <taxon>Neoptera</taxon>
        <taxon>Endopterygota</taxon>
        <taxon>Hymenoptera</taxon>
        <taxon>Cephoidea</taxon>
        <taxon>Cephidae</taxon>
        <taxon>Cephus</taxon>
    </lineage>
</organism>
<dbReference type="RefSeq" id="XP_024944008.1">
    <property type="nucleotide sequence ID" value="XM_025088240.1"/>
</dbReference>
<name>A0AAJ7RN88_CEPCN</name>
<feature type="region of interest" description="Disordered" evidence="1">
    <location>
        <begin position="1"/>
        <end position="22"/>
    </location>
</feature>
<sequence length="114" mass="12576">MLTSPRSDDNEIQGTLDPQTGIYSIQSTGDAISKVHIEENMPNAGLDIFSTALASADINLESLEYMEDGDNEEGDDDDDDDDHGDNDKEMGYNDGNVEDDGNNFARSEEFNIRH</sequence>
<gene>
    <name evidence="3" type="primary">LOC112494838</name>
</gene>
<evidence type="ECO:0000313" key="2">
    <source>
        <dbReference type="Proteomes" id="UP000694920"/>
    </source>
</evidence>
<feature type="compositionally biased region" description="Polar residues" evidence="1">
    <location>
        <begin position="12"/>
        <end position="22"/>
    </location>
</feature>
<dbReference type="AlphaFoldDB" id="A0AAJ7RN88"/>
<feature type="region of interest" description="Disordered" evidence="1">
    <location>
        <begin position="65"/>
        <end position="114"/>
    </location>
</feature>
<feature type="compositionally biased region" description="Acidic residues" evidence="1">
    <location>
        <begin position="65"/>
        <end position="84"/>
    </location>
</feature>
<dbReference type="Proteomes" id="UP000694920">
    <property type="component" value="Unplaced"/>
</dbReference>
<evidence type="ECO:0000313" key="3">
    <source>
        <dbReference type="RefSeq" id="XP_024944008.1"/>
    </source>
</evidence>
<proteinExistence type="predicted"/>
<dbReference type="GeneID" id="112494838"/>
<accession>A0AAJ7RN88</accession>
<dbReference type="KEGG" id="ccin:112494838"/>
<protein>
    <submittedName>
        <fullName evidence="3">Aspartic acid-rich protein-like</fullName>
    </submittedName>
</protein>
<keyword evidence="2" id="KW-1185">Reference proteome</keyword>